<keyword evidence="3" id="KW-1185">Reference proteome</keyword>
<dbReference type="GeneID" id="27708415"/>
<dbReference type="OrthoDB" id="204377at2759"/>
<protein>
    <recommendedName>
        <fullName evidence="1">Shikimate dehydrogenase substrate binding N-terminal domain-containing protein</fullName>
    </recommendedName>
</protein>
<dbReference type="GO" id="GO:0004764">
    <property type="term" value="F:shikimate 3-dehydrogenase (NADP+) activity"/>
    <property type="evidence" value="ECO:0007669"/>
    <property type="project" value="InterPro"/>
</dbReference>
<evidence type="ECO:0000313" key="3">
    <source>
        <dbReference type="Proteomes" id="UP000053411"/>
    </source>
</evidence>
<dbReference type="AlphaFoldDB" id="A0A0D2IVN0"/>
<dbReference type="CDD" id="cd01065">
    <property type="entry name" value="NAD_bind_Shikimate_DH"/>
    <property type="match status" value="1"/>
</dbReference>
<reference evidence="2 3" key="1">
    <citation type="submission" date="2015-01" db="EMBL/GenBank/DDBJ databases">
        <title>The Genome Sequence of Fonsecaea multimorphosa CBS 102226.</title>
        <authorList>
            <consortium name="The Broad Institute Genomics Platform"/>
            <person name="Cuomo C."/>
            <person name="de Hoog S."/>
            <person name="Gorbushina A."/>
            <person name="Stielow B."/>
            <person name="Teixiera M."/>
            <person name="Abouelleil A."/>
            <person name="Chapman S.B."/>
            <person name="Priest M."/>
            <person name="Young S.K."/>
            <person name="Wortman J."/>
            <person name="Nusbaum C."/>
            <person name="Birren B."/>
        </authorList>
    </citation>
    <scope>NUCLEOTIDE SEQUENCE [LARGE SCALE GENOMIC DNA]</scope>
    <source>
        <strain evidence="2 3">CBS 102226</strain>
    </source>
</reference>
<dbReference type="Gene3D" id="3.40.50.720">
    <property type="entry name" value="NAD(P)-binding Rossmann-like Domain"/>
    <property type="match status" value="1"/>
</dbReference>
<dbReference type="InterPro" id="IPR046346">
    <property type="entry name" value="Aminoacid_DH-like_N_sf"/>
</dbReference>
<name>A0A0D2IVN0_9EURO</name>
<organism evidence="2 3">
    <name type="scientific">Fonsecaea multimorphosa CBS 102226</name>
    <dbReference type="NCBI Taxonomy" id="1442371"/>
    <lineage>
        <taxon>Eukaryota</taxon>
        <taxon>Fungi</taxon>
        <taxon>Dikarya</taxon>
        <taxon>Ascomycota</taxon>
        <taxon>Pezizomycotina</taxon>
        <taxon>Eurotiomycetes</taxon>
        <taxon>Chaetothyriomycetidae</taxon>
        <taxon>Chaetothyriales</taxon>
        <taxon>Herpotrichiellaceae</taxon>
        <taxon>Fonsecaea</taxon>
    </lineage>
</organism>
<dbReference type="STRING" id="1442371.A0A0D2IVN0"/>
<dbReference type="InterPro" id="IPR036291">
    <property type="entry name" value="NAD(P)-bd_dom_sf"/>
</dbReference>
<evidence type="ECO:0000259" key="1">
    <source>
        <dbReference type="Pfam" id="PF08501"/>
    </source>
</evidence>
<dbReference type="VEuPathDB" id="FungiDB:Z520_02669"/>
<dbReference type="PANTHER" id="PTHR21089">
    <property type="entry name" value="SHIKIMATE DEHYDROGENASE"/>
    <property type="match status" value="1"/>
</dbReference>
<sequence>MIAPTDRNRLYIGGGPGGGSTGPKVHEYIAQTLGLDWTCEFLRVKTAKDLMEIYRRPDFAGGLVTMPHKMTIIPLLDQVDDLVRILRACNIVYRAPNGALHGSNTDWVGIRDCLLARSPHHAPGRPAMVYGAGGASRAAVYALAADLACSEIYLVNRDDQEVVDLLADVTQYGSRQYSPQIRHVRSTAEAKDLRTPSYIVSTVPDFDAVTPGEIAAREILVEFLSRNDSPKGLLLDMCYHPVQTRNIKLAQQHGWRTILGYTVSAAQFAVQWRMWTGKRIEMDEVYRMTERIIREREALKANGGDA</sequence>
<dbReference type="Pfam" id="PF08501">
    <property type="entry name" value="Shikimate_dh_N"/>
    <property type="match status" value="1"/>
</dbReference>
<dbReference type="GO" id="GO:0019632">
    <property type="term" value="P:shikimate metabolic process"/>
    <property type="evidence" value="ECO:0007669"/>
    <property type="project" value="TreeGrafter"/>
</dbReference>
<dbReference type="InterPro" id="IPR013708">
    <property type="entry name" value="Shikimate_DH-bd_N"/>
</dbReference>
<dbReference type="GO" id="GO:0009423">
    <property type="term" value="P:chorismate biosynthetic process"/>
    <property type="evidence" value="ECO:0007669"/>
    <property type="project" value="TreeGrafter"/>
</dbReference>
<dbReference type="InterPro" id="IPR022893">
    <property type="entry name" value="Shikimate_DH_fam"/>
</dbReference>
<dbReference type="Gene3D" id="3.40.50.10860">
    <property type="entry name" value="Leucine Dehydrogenase, chain A, domain 1"/>
    <property type="match status" value="1"/>
</dbReference>
<dbReference type="SUPFAM" id="SSF51735">
    <property type="entry name" value="NAD(P)-binding Rossmann-fold domains"/>
    <property type="match status" value="1"/>
</dbReference>
<gene>
    <name evidence="2" type="ORF">Z520_02669</name>
</gene>
<proteinExistence type="predicted"/>
<evidence type="ECO:0000313" key="2">
    <source>
        <dbReference type="EMBL" id="KIY01117.1"/>
    </source>
</evidence>
<dbReference type="SUPFAM" id="SSF53223">
    <property type="entry name" value="Aminoacid dehydrogenase-like, N-terminal domain"/>
    <property type="match status" value="1"/>
</dbReference>
<dbReference type="PANTHER" id="PTHR21089:SF26">
    <property type="entry name" value="AROM POLYPEPTIDE, PUTATIVE-RELATED"/>
    <property type="match status" value="1"/>
</dbReference>
<feature type="domain" description="Shikimate dehydrogenase substrate binding N-terminal" evidence="1">
    <location>
        <begin position="18"/>
        <end position="92"/>
    </location>
</feature>
<dbReference type="RefSeq" id="XP_016635239.1">
    <property type="nucleotide sequence ID" value="XM_016773182.1"/>
</dbReference>
<dbReference type="EMBL" id="KN848065">
    <property type="protein sequence ID" value="KIY01117.1"/>
    <property type="molecule type" value="Genomic_DNA"/>
</dbReference>
<accession>A0A0D2IVN0</accession>
<dbReference type="Proteomes" id="UP000053411">
    <property type="component" value="Unassembled WGS sequence"/>
</dbReference>